<sequence length="27" mass="3232">MVDNRIQYAPDPEVFQERFIRPLRSPG</sequence>
<accession>A0ABM8V6F6</accession>
<keyword evidence="2" id="KW-1185">Reference proteome</keyword>
<reference evidence="1 2" key="1">
    <citation type="submission" date="2021-04" db="EMBL/GenBank/DDBJ databases">
        <authorList>
            <person name="Rakotoarivonina H."/>
        </authorList>
    </citation>
    <scope>NUCLEOTIDE SEQUENCE [LARGE SCALE GENOMIC DNA]</scope>
    <source>
        <strain evidence="1 2">XE</strain>
    </source>
</reference>
<dbReference type="Proteomes" id="UP000681526">
    <property type="component" value="Unassembled WGS sequence"/>
</dbReference>
<dbReference type="EMBL" id="CAJRAY010000077">
    <property type="protein sequence ID" value="CAG5090511.1"/>
    <property type="molecule type" value="Genomic_DNA"/>
</dbReference>
<evidence type="ECO:0000313" key="1">
    <source>
        <dbReference type="EMBL" id="CAG5090511.1"/>
    </source>
</evidence>
<protein>
    <recommendedName>
        <fullName evidence="3">Transposase</fullName>
    </recommendedName>
</protein>
<gene>
    <name evidence="1" type="primary">txxe 1986</name>
    <name evidence="1" type="ORF">TXXE_14180</name>
</gene>
<name>A0ABM8V6F6_THEXY</name>
<comment type="caution">
    <text evidence="1">The sequence shown here is derived from an EMBL/GenBank/DDBJ whole genome shotgun (WGS) entry which is preliminary data.</text>
</comment>
<evidence type="ECO:0000313" key="2">
    <source>
        <dbReference type="Proteomes" id="UP000681526"/>
    </source>
</evidence>
<evidence type="ECO:0008006" key="3">
    <source>
        <dbReference type="Google" id="ProtNLM"/>
    </source>
</evidence>
<proteinExistence type="predicted"/>
<organism evidence="1 2">
    <name type="scientific">Thermobacillus xylanilyticus</name>
    <dbReference type="NCBI Taxonomy" id="76633"/>
    <lineage>
        <taxon>Bacteria</taxon>
        <taxon>Bacillati</taxon>
        <taxon>Bacillota</taxon>
        <taxon>Bacilli</taxon>
        <taxon>Bacillales</taxon>
        <taxon>Paenibacillaceae</taxon>
        <taxon>Thermobacillus</taxon>
    </lineage>
</organism>